<keyword evidence="2 9" id="KW-0813">Transport</keyword>
<evidence type="ECO:0000256" key="8">
    <source>
        <dbReference type="ARBA" id="ARBA00038436"/>
    </source>
</evidence>
<dbReference type="Pfam" id="PF04290">
    <property type="entry name" value="DctQ"/>
    <property type="match status" value="1"/>
</dbReference>
<dbReference type="Proteomes" id="UP001165679">
    <property type="component" value="Unassembled WGS sequence"/>
</dbReference>
<evidence type="ECO:0000256" key="3">
    <source>
        <dbReference type="ARBA" id="ARBA00022475"/>
    </source>
</evidence>
<keyword evidence="3" id="KW-1003">Cell membrane</keyword>
<proteinExistence type="inferred from homology"/>
<organism evidence="11 12">
    <name type="scientific">Limobrevibacterium gyesilva</name>
    <dbReference type="NCBI Taxonomy" id="2991712"/>
    <lineage>
        <taxon>Bacteria</taxon>
        <taxon>Pseudomonadati</taxon>
        <taxon>Pseudomonadota</taxon>
        <taxon>Alphaproteobacteria</taxon>
        <taxon>Acetobacterales</taxon>
        <taxon>Acetobacteraceae</taxon>
        <taxon>Limobrevibacterium</taxon>
    </lineage>
</organism>
<comment type="caution">
    <text evidence="11">The sequence shown here is derived from an EMBL/GenBank/DDBJ whole genome shotgun (WGS) entry which is preliminary data.</text>
</comment>
<evidence type="ECO:0000256" key="2">
    <source>
        <dbReference type="ARBA" id="ARBA00022448"/>
    </source>
</evidence>
<protein>
    <recommendedName>
        <fullName evidence="9">TRAP transporter small permease protein</fullName>
    </recommendedName>
</protein>
<dbReference type="PANTHER" id="PTHR35011:SF2">
    <property type="entry name" value="2,3-DIKETO-L-GULONATE TRAP TRANSPORTER SMALL PERMEASE PROTEIN YIAM"/>
    <property type="match status" value="1"/>
</dbReference>
<evidence type="ECO:0000259" key="10">
    <source>
        <dbReference type="Pfam" id="PF04290"/>
    </source>
</evidence>
<evidence type="ECO:0000256" key="9">
    <source>
        <dbReference type="RuleBase" id="RU369079"/>
    </source>
</evidence>
<dbReference type="EMBL" id="JAPDNT010000004">
    <property type="protein sequence ID" value="MCW3474492.1"/>
    <property type="molecule type" value="Genomic_DNA"/>
</dbReference>
<reference evidence="11" key="1">
    <citation type="submission" date="2022-09" db="EMBL/GenBank/DDBJ databases">
        <title>Rhodovastum sp. nov. RN2-1 isolated from soil in Seongnam, South Korea.</title>
        <authorList>
            <person name="Le N.T."/>
        </authorList>
    </citation>
    <scope>NUCLEOTIDE SEQUENCE</scope>
    <source>
        <strain evidence="11">RN2-1</strain>
    </source>
</reference>
<keyword evidence="6 9" id="KW-1133">Transmembrane helix</keyword>
<accession>A0AA41YS69</accession>
<dbReference type="AlphaFoldDB" id="A0AA41YS69"/>
<evidence type="ECO:0000256" key="4">
    <source>
        <dbReference type="ARBA" id="ARBA00022519"/>
    </source>
</evidence>
<dbReference type="RefSeq" id="WP_264713135.1">
    <property type="nucleotide sequence ID" value="NZ_JAPDNT010000004.1"/>
</dbReference>
<dbReference type="GO" id="GO:0022857">
    <property type="term" value="F:transmembrane transporter activity"/>
    <property type="evidence" value="ECO:0007669"/>
    <property type="project" value="UniProtKB-UniRule"/>
</dbReference>
<feature type="transmembrane region" description="Helical" evidence="9">
    <location>
        <begin position="127"/>
        <end position="146"/>
    </location>
</feature>
<evidence type="ECO:0000256" key="6">
    <source>
        <dbReference type="ARBA" id="ARBA00022989"/>
    </source>
</evidence>
<dbReference type="GO" id="GO:0005886">
    <property type="term" value="C:plasma membrane"/>
    <property type="evidence" value="ECO:0007669"/>
    <property type="project" value="UniProtKB-SubCell"/>
</dbReference>
<keyword evidence="12" id="KW-1185">Reference proteome</keyword>
<comment type="similarity">
    <text evidence="8 9">Belongs to the TRAP transporter small permease family.</text>
</comment>
<comment type="subunit">
    <text evidence="9">The complex comprises the extracytoplasmic solute receptor protein and the two transmembrane proteins.</text>
</comment>
<comment type="subcellular location">
    <subcellularLocation>
        <location evidence="1 9">Cell inner membrane</location>
        <topology evidence="1 9">Multi-pass membrane protein</topology>
    </subcellularLocation>
</comment>
<feature type="transmembrane region" description="Helical" evidence="9">
    <location>
        <begin position="45"/>
        <end position="64"/>
    </location>
</feature>
<evidence type="ECO:0000256" key="1">
    <source>
        <dbReference type="ARBA" id="ARBA00004429"/>
    </source>
</evidence>
<evidence type="ECO:0000256" key="7">
    <source>
        <dbReference type="ARBA" id="ARBA00023136"/>
    </source>
</evidence>
<evidence type="ECO:0000313" key="11">
    <source>
        <dbReference type="EMBL" id="MCW3474492.1"/>
    </source>
</evidence>
<comment type="function">
    <text evidence="9">Part of the tripartite ATP-independent periplasmic (TRAP) transport system.</text>
</comment>
<dbReference type="InterPro" id="IPR055348">
    <property type="entry name" value="DctQ"/>
</dbReference>
<reference evidence="11" key="2">
    <citation type="submission" date="2022-10" db="EMBL/GenBank/DDBJ databases">
        <authorList>
            <person name="Trinh H.N."/>
        </authorList>
    </citation>
    <scope>NUCLEOTIDE SEQUENCE</scope>
    <source>
        <strain evidence="11">RN2-1</strain>
    </source>
</reference>
<gene>
    <name evidence="11" type="ORF">OL599_07835</name>
</gene>
<evidence type="ECO:0000256" key="5">
    <source>
        <dbReference type="ARBA" id="ARBA00022692"/>
    </source>
</evidence>
<name>A0AA41YS69_9PROT</name>
<dbReference type="InterPro" id="IPR007387">
    <property type="entry name" value="TRAP_DctQ"/>
</dbReference>
<keyword evidence="5 9" id="KW-0812">Transmembrane</keyword>
<dbReference type="PANTHER" id="PTHR35011">
    <property type="entry name" value="2,3-DIKETO-L-GULONATE TRAP TRANSPORTER SMALL PERMEASE PROTEIN YIAM"/>
    <property type="match status" value="1"/>
</dbReference>
<feature type="domain" description="Tripartite ATP-independent periplasmic transporters DctQ component" evidence="10">
    <location>
        <begin position="22"/>
        <end position="150"/>
    </location>
</feature>
<keyword evidence="4 9" id="KW-0997">Cell inner membrane</keyword>
<feature type="transmembrane region" description="Helical" evidence="9">
    <location>
        <begin position="84"/>
        <end position="107"/>
    </location>
</feature>
<keyword evidence="7 9" id="KW-0472">Membrane</keyword>
<feature type="transmembrane region" description="Helical" evidence="9">
    <location>
        <begin position="12"/>
        <end position="33"/>
    </location>
</feature>
<sequence length="185" mass="20890">MMRLWDRIEQTLVGLLGLAALVVGMFQVFGRYFESTLSSGWGDEVIVYLVIWAIMIVSSQLVRYDGHVRPDVVLRLLGPGAQRVLESFNCVVALVFCGGMVWYGWQIVDSAWLLDERSFTGLSFPMYIYYAALPAGSALMFLRYAIRLARYLFYFDPATMGVGHTIHEAPTDMQLPRPGQTPGRH</sequence>
<dbReference type="GO" id="GO:0015740">
    <property type="term" value="P:C4-dicarboxylate transport"/>
    <property type="evidence" value="ECO:0007669"/>
    <property type="project" value="TreeGrafter"/>
</dbReference>
<evidence type="ECO:0000313" key="12">
    <source>
        <dbReference type="Proteomes" id="UP001165679"/>
    </source>
</evidence>